<organism evidence="1 2">
    <name type="scientific">Dactylosporangium cerinum</name>
    <dbReference type="NCBI Taxonomy" id="1434730"/>
    <lineage>
        <taxon>Bacteria</taxon>
        <taxon>Bacillati</taxon>
        <taxon>Actinomycetota</taxon>
        <taxon>Actinomycetes</taxon>
        <taxon>Micromonosporales</taxon>
        <taxon>Micromonosporaceae</taxon>
        <taxon>Dactylosporangium</taxon>
    </lineage>
</organism>
<dbReference type="InterPro" id="IPR026988">
    <property type="entry name" value="YaaC-like"/>
</dbReference>
<reference evidence="2" key="1">
    <citation type="journal article" date="2019" name="Int. J. Syst. Evol. Microbiol.">
        <title>The Global Catalogue of Microorganisms (GCM) 10K type strain sequencing project: providing services to taxonomists for standard genome sequencing and annotation.</title>
        <authorList>
            <consortium name="The Broad Institute Genomics Platform"/>
            <consortium name="The Broad Institute Genome Sequencing Center for Infectious Disease"/>
            <person name="Wu L."/>
            <person name="Ma J."/>
        </authorList>
    </citation>
    <scope>NUCLEOTIDE SEQUENCE [LARGE SCALE GENOMIC DNA]</scope>
    <source>
        <strain evidence="2">CGMCC 4.7152</strain>
    </source>
</reference>
<evidence type="ECO:0000313" key="2">
    <source>
        <dbReference type="Proteomes" id="UP001595912"/>
    </source>
</evidence>
<name>A0ABV9W7N7_9ACTN</name>
<gene>
    <name evidence="1" type="ORF">ACFPIJ_36335</name>
</gene>
<protein>
    <submittedName>
        <fullName evidence="1">YaaC family protein</fullName>
    </submittedName>
</protein>
<dbReference type="Pfam" id="PF14175">
    <property type="entry name" value="YaaC"/>
    <property type="match status" value="1"/>
</dbReference>
<evidence type="ECO:0000313" key="1">
    <source>
        <dbReference type="EMBL" id="MFC5003288.1"/>
    </source>
</evidence>
<sequence length="225" mass="24381">MRLSSLLDSPTWTGAEAKTFACLWDGLPELGMQPISPSRNNARPPLLATPNSSLDGHQMVAAWISGIPSSLAATGTTAADFNDFMTGYPTAAGYTYVHDGTGRPQYHLDANGDTVGVQMHWSAGERYPVPEEIRVARLSQAVRPYTGGRFYLFPQALPGRPPLHPLMTWWALLYALSMLARYHPGAWAAAIDVNRSEHATALEQLLAEAVSTVPALVLEVLRTAP</sequence>
<keyword evidence="2" id="KW-1185">Reference proteome</keyword>
<dbReference type="Proteomes" id="UP001595912">
    <property type="component" value="Unassembled WGS sequence"/>
</dbReference>
<accession>A0ABV9W7N7</accession>
<dbReference type="RefSeq" id="WP_380122186.1">
    <property type="nucleotide sequence ID" value="NZ_JBHSIU010000049.1"/>
</dbReference>
<dbReference type="EMBL" id="JBHSIU010000049">
    <property type="protein sequence ID" value="MFC5003288.1"/>
    <property type="molecule type" value="Genomic_DNA"/>
</dbReference>
<comment type="caution">
    <text evidence="1">The sequence shown here is derived from an EMBL/GenBank/DDBJ whole genome shotgun (WGS) entry which is preliminary data.</text>
</comment>
<proteinExistence type="predicted"/>